<proteinExistence type="predicted"/>
<dbReference type="Proteomes" id="UP000315115">
    <property type="component" value="Chromosome 1"/>
</dbReference>
<dbReference type="RefSeq" id="WP_143692812.1">
    <property type="nucleotide sequence ID" value="NZ_AP019798.1"/>
</dbReference>
<gene>
    <name evidence="1" type="ORF">VroAM7_22010</name>
</gene>
<dbReference type="EMBL" id="AP019798">
    <property type="protein sequence ID" value="BBL89548.1"/>
    <property type="molecule type" value="Genomic_DNA"/>
</dbReference>
<sequence>MQLDKYTDTDAEALLSELVAIRQRASDMFDELKEINNEPSAQGVYEQIGFAQHPLSDLYKHARIDTYDLYILFSEALYHCTHIGELVTYLEEKLIDPDEEVFHAAFAYIQQNGDGGSFRDMLHLFGDVIKMYRTTHRLLKKLTATVAAKMELIP</sequence>
<organism evidence="1 2">
    <name type="scientific">Vibrio rotiferianus</name>
    <dbReference type="NCBI Taxonomy" id="190895"/>
    <lineage>
        <taxon>Bacteria</taxon>
        <taxon>Pseudomonadati</taxon>
        <taxon>Pseudomonadota</taxon>
        <taxon>Gammaproteobacteria</taxon>
        <taxon>Vibrionales</taxon>
        <taxon>Vibrionaceae</taxon>
        <taxon>Vibrio</taxon>
    </lineage>
</organism>
<evidence type="ECO:0000313" key="1">
    <source>
        <dbReference type="EMBL" id="BBL89548.1"/>
    </source>
</evidence>
<reference evidence="2" key="1">
    <citation type="submission" date="2019-07" db="EMBL/GenBank/DDBJ databases">
        <title>Complete Genome Sequences of Vibrion rotiferianus strain AM7.</title>
        <authorList>
            <person name="Miyazaki K."/>
            <person name="Wiseschart A."/>
            <person name="Pootanakit K."/>
            <person name="Ishimori K."/>
            <person name="Kitahara K."/>
        </authorList>
    </citation>
    <scope>NUCLEOTIDE SEQUENCE [LARGE SCALE GENOMIC DNA]</scope>
    <source>
        <strain evidence="2">AM7</strain>
    </source>
</reference>
<evidence type="ECO:0000313" key="2">
    <source>
        <dbReference type="Proteomes" id="UP000315115"/>
    </source>
</evidence>
<name>A0A510I8Q3_9VIBR</name>
<accession>A0A510I8Q3</accession>
<dbReference type="AlphaFoldDB" id="A0A510I8Q3"/>
<protein>
    <submittedName>
        <fullName evidence="1">Uncharacterized protein</fullName>
    </submittedName>
</protein>